<reference evidence="1" key="1">
    <citation type="journal article" date="2014" name="Int. J. Syst. Evol. Microbiol.">
        <title>Complete genome sequence of Corynebacterium casei LMG S-19264T (=DSM 44701T), isolated from a smear-ripened cheese.</title>
        <authorList>
            <consortium name="US DOE Joint Genome Institute (JGI-PGF)"/>
            <person name="Walter F."/>
            <person name="Albersmeier A."/>
            <person name="Kalinowski J."/>
            <person name="Ruckert C."/>
        </authorList>
    </citation>
    <scope>NUCLEOTIDE SEQUENCE</scope>
    <source>
        <strain evidence="1">CGMCC 4.7299</strain>
    </source>
</reference>
<evidence type="ECO:0000313" key="2">
    <source>
        <dbReference type="Proteomes" id="UP000656042"/>
    </source>
</evidence>
<reference evidence="1" key="2">
    <citation type="submission" date="2020-09" db="EMBL/GenBank/DDBJ databases">
        <authorList>
            <person name="Sun Q."/>
            <person name="Zhou Y."/>
        </authorList>
    </citation>
    <scope>NUCLEOTIDE SEQUENCE</scope>
    <source>
        <strain evidence="1">CGMCC 4.7299</strain>
    </source>
</reference>
<dbReference type="GO" id="GO:0050308">
    <property type="term" value="F:sugar-phosphatase activity"/>
    <property type="evidence" value="ECO:0007669"/>
    <property type="project" value="TreeGrafter"/>
</dbReference>
<keyword evidence="2" id="KW-1185">Reference proteome</keyword>
<dbReference type="InterPro" id="IPR023198">
    <property type="entry name" value="PGP-like_dom2"/>
</dbReference>
<dbReference type="Proteomes" id="UP000656042">
    <property type="component" value="Unassembled WGS sequence"/>
</dbReference>
<dbReference type="InterPro" id="IPR051806">
    <property type="entry name" value="HAD-like_SPP"/>
</dbReference>
<dbReference type="Gene3D" id="3.40.50.1000">
    <property type="entry name" value="HAD superfamily/HAD-like"/>
    <property type="match status" value="1"/>
</dbReference>
<dbReference type="PANTHER" id="PTHR43481:SF4">
    <property type="entry name" value="GLYCEROL-1-PHOSPHATE PHOSPHOHYDROLASE 1-RELATED"/>
    <property type="match status" value="1"/>
</dbReference>
<comment type="caution">
    <text evidence="1">The sequence shown here is derived from an EMBL/GenBank/DDBJ whole genome shotgun (WGS) entry which is preliminary data.</text>
</comment>
<dbReference type="SUPFAM" id="SSF56784">
    <property type="entry name" value="HAD-like"/>
    <property type="match status" value="1"/>
</dbReference>
<gene>
    <name evidence="1" type="ORF">GCM10012284_65050</name>
</gene>
<dbReference type="PANTHER" id="PTHR43481">
    <property type="entry name" value="FRUCTOSE-1-PHOSPHATE PHOSPHATASE"/>
    <property type="match status" value="1"/>
</dbReference>
<evidence type="ECO:0008006" key="3">
    <source>
        <dbReference type="Google" id="ProtNLM"/>
    </source>
</evidence>
<dbReference type="EMBL" id="BMMX01000111">
    <property type="protein sequence ID" value="GGL21431.1"/>
    <property type="molecule type" value="Genomic_DNA"/>
</dbReference>
<dbReference type="InterPro" id="IPR023214">
    <property type="entry name" value="HAD_sf"/>
</dbReference>
<dbReference type="AlphaFoldDB" id="A0A8J3FTS0"/>
<dbReference type="Pfam" id="PF00702">
    <property type="entry name" value="Hydrolase"/>
    <property type="match status" value="1"/>
</dbReference>
<accession>A0A8J3FTS0</accession>
<dbReference type="NCBIfam" id="TIGR01509">
    <property type="entry name" value="HAD-SF-IA-v3"/>
    <property type="match status" value="1"/>
</dbReference>
<dbReference type="RefSeq" id="WP_189083203.1">
    <property type="nucleotide sequence ID" value="NZ_BMMX01000111.1"/>
</dbReference>
<dbReference type="InterPro" id="IPR006439">
    <property type="entry name" value="HAD-SF_hydro_IA"/>
</dbReference>
<name>A0A8J3FTS0_9ACTN</name>
<dbReference type="Gene3D" id="1.10.150.240">
    <property type="entry name" value="Putative phosphatase, domain 2"/>
    <property type="match status" value="1"/>
</dbReference>
<evidence type="ECO:0000313" key="1">
    <source>
        <dbReference type="EMBL" id="GGL21431.1"/>
    </source>
</evidence>
<protein>
    <recommendedName>
        <fullName evidence="3">Haloacid dehalogenase superfamily, subfamily IA, variant 3 with third motif having DD or ED</fullName>
    </recommendedName>
</protein>
<organism evidence="1 2">
    <name type="scientific">Mangrovihabitans endophyticus</name>
    <dbReference type="NCBI Taxonomy" id="1751298"/>
    <lineage>
        <taxon>Bacteria</taxon>
        <taxon>Bacillati</taxon>
        <taxon>Actinomycetota</taxon>
        <taxon>Actinomycetes</taxon>
        <taxon>Micromonosporales</taxon>
        <taxon>Micromonosporaceae</taxon>
        <taxon>Mangrovihabitans</taxon>
    </lineage>
</organism>
<sequence length="209" mass="22277">MNATIVPPDGTGFDALIFDWDGTLVDSTEVCFRALSDSLADSGVFLDPDWYWPRQAIASPDLLRSWEQEFGTLPESIDKIIHRCRRYVIEAAPLLQVIEPIASIARLANGRGQEVAIGSNASSDVVVAGLQATGLDAVVDKVATWSDVATGRGKPAPDIFLLAAQMMGADRGRCLVYEDSEAGINAALQAGMTVCDVASGVVRQPAEAR</sequence>
<dbReference type="InterPro" id="IPR036412">
    <property type="entry name" value="HAD-like_sf"/>
</dbReference>
<dbReference type="SFLD" id="SFLDS00003">
    <property type="entry name" value="Haloacid_Dehalogenase"/>
    <property type="match status" value="1"/>
</dbReference>
<dbReference type="SFLD" id="SFLDG01129">
    <property type="entry name" value="C1.5:_HAD__Beta-PGM__Phosphata"/>
    <property type="match status" value="1"/>
</dbReference>
<proteinExistence type="predicted"/>